<organism evidence="2 3">
    <name type="scientific">Niveibacterium umoris</name>
    <dbReference type="NCBI Taxonomy" id="1193620"/>
    <lineage>
        <taxon>Bacteria</taxon>
        <taxon>Pseudomonadati</taxon>
        <taxon>Pseudomonadota</taxon>
        <taxon>Betaproteobacteria</taxon>
        <taxon>Rhodocyclales</taxon>
        <taxon>Rhodocyclaceae</taxon>
        <taxon>Niveibacterium</taxon>
    </lineage>
</organism>
<protein>
    <recommendedName>
        <fullName evidence="4">FAD-binding oxidoreductase</fullName>
    </recommendedName>
</protein>
<proteinExistence type="predicted"/>
<evidence type="ECO:0000313" key="3">
    <source>
        <dbReference type="Proteomes" id="UP000561045"/>
    </source>
</evidence>
<dbReference type="RefSeq" id="WP_207064575.1">
    <property type="nucleotide sequence ID" value="NZ_BAABLE010000001.1"/>
</dbReference>
<feature type="chain" id="PRO_5032998731" description="FAD-binding oxidoreductase" evidence="1">
    <location>
        <begin position="29"/>
        <end position="171"/>
    </location>
</feature>
<dbReference type="GO" id="GO:0050482">
    <property type="term" value="P:arachidonate secretion"/>
    <property type="evidence" value="ECO:0007669"/>
    <property type="project" value="InterPro"/>
</dbReference>
<evidence type="ECO:0008006" key="4">
    <source>
        <dbReference type="Google" id="ProtNLM"/>
    </source>
</evidence>
<dbReference type="GO" id="GO:0004623">
    <property type="term" value="F:phospholipase A2 activity"/>
    <property type="evidence" value="ECO:0007669"/>
    <property type="project" value="InterPro"/>
</dbReference>
<dbReference type="EMBL" id="JACIET010000005">
    <property type="protein sequence ID" value="MBB4014909.1"/>
    <property type="molecule type" value="Genomic_DNA"/>
</dbReference>
<name>A0A840BU42_9RHOO</name>
<evidence type="ECO:0000256" key="1">
    <source>
        <dbReference type="SAM" id="SignalP"/>
    </source>
</evidence>
<sequence length="171" mass="18866">MRSFSDSLRRLLLLACLLAAGNSPLAWADTLKPFETDGCSRFPDGTAAQQTLWRDCCVRHDVAYWIGGTESDRLDADRALEQCVAAVGEPAIATLMLAGVRVGGGPYFPTSYRWGYGWSYPFTYHALDRDEAAQVNAERSKLDALRGAGVKSVPVLHRLLAKYDLLTEPER</sequence>
<reference evidence="2 3" key="1">
    <citation type="submission" date="2020-08" db="EMBL/GenBank/DDBJ databases">
        <title>Genomic Encyclopedia of Type Strains, Phase IV (KMG-IV): sequencing the most valuable type-strain genomes for metagenomic binning, comparative biology and taxonomic classification.</title>
        <authorList>
            <person name="Goeker M."/>
        </authorList>
    </citation>
    <scope>NUCLEOTIDE SEQUENCE [LARGE SCALE GENOMIC DNA]</scope>
    <source>
        <strain evidence="2 3">DSM 106739</strain>
    </source>
</reference>
<feature type="signal peptide" evidence="1">
    <location>
        <begin position="1"/>
        <end position="28"/>
    </location>
</feature>
<evidence type="ECO:0000313" key="2">
    <source>
        <dbReference type="EMBL" id="MBB4014909.1"/>
    </source>
</evidence>
<dbReference type="SUPFAM" id="SSF48619">
    <property type="entry name" value="Phospholipase A2, PLA2"/>
    <property type="match status" value="1"/>
</dbReference>
<comment type="caution">
    <text evidence="2">The sequence shown here is derived from an EMBL/GenBank/DDBJ whole genome shotgun (WGS) entry which is preliminary data.</text>
</comment>
<dbReference type="AlphaFoldDB" id="A0A840BU42"/>
<dbReference type="GO" id="GO:0006644">
    <property type="term" value="P:phospholipid metabolic process"/>
    <property type="evidence" value="ECO:0007669"/>
    <property type="project" value="InterPro"/>
</dbReference>
<dbReference type="Proteomes" id="UP000561045">
    <property type="component" value="Unassembled WGS sequence"/>
</dbReference>
<gene>
    <name evidence="2" type="ORF">GGR36_004267</name>
</gene>
<keyword evidence="1" id="KW-0732">Signal</keyword>
<keyword evidence="3" id="KW-1185">Reference proteome</keyword>
<dbReference type="InterPro" id="IPR036444">
    <property type="entry name" value="PLipase_A2_dom_sf"/>
</dbReference>
<accession>A0A840BU42</accession>